<evidence type="ECO:0008006" key="4">
    <source>
        <dbReference type="Google" id="ProtNLM"/>
    </source>
</evidence>
<dbReference type="SMART" id="SM00710">
    <property type="entry name" value="PbH1"/>
    <property type="match status" value="6"/>
</dbReference>
<gene>
    <name evidence="2" type="ORF">DB32_004620</name>
</gene>
<sequence>MALALLLAGCGAGQGANGSGSSSDGGHDGSVEVDGSREDDDDDGASRAGPDAAMPADAGVFPVCAIGDLRAALAAAAPGATVVLRQGCRAEGPLVVPPGVTLAGEGPTSEVDGGDTGAAIEFAEGTGATVRDLRVNVLGGGWAMRAAGDGDATMERVSVHIARGAGVALRGRERVVMRSVKIDGPMFEAAAASAPTTSAGTGTWAVVAVDVGDLAAPGASGVRVEDLDISGLAVGGLSVERSVLEVIDTDVEPDADDVRGIVVSAFESDVRVRGVRITDLFAGNGVPAIAVSAVSSPRVEIADLRVENGAGYGVFADRSAVAIDGVIASGLGAPAVQVQGGSLVARALDLEGGDGAGVVAIDAERVEVRGSTVARQVRAPVPSTSGTVELGDGVLVRRASGTAPMPAIVLADVALDDNARAGLLVDLGGAAPASVSLTNVRARAAGSALGVVSQRAVMPAGWDAAVIREGAALTNDGVFGGGIDVAGIIMPPAIAWRPSL</sequence>
<dbReference type="AlphaFoldDB" id="A0A0F6W521"/>
<dbReference type="Proteomes" id="UP000034883">
    <property type="component" value="Chromosome"/>
</dbReference>
<keyword evidence="3" id="KW-1185">Reference proteome</keyword>
<dbReference type="KEGG" id="samy:DB32_004620"/>
<reference evidence="2 3" key="1">
    <citation type="submission" date="2015-03" db="EMBL/GenBank/DDBJ databases">
        <title>Genome assembly of Sandaracinus amylolyticus DSM 53668.</title>
        <authorList>
            <person name="Sharma G."/>
            <person name="Subramanian S."/>
        </authorList>
    </citation>
    <scope>NUCLEOTIDE SEQUENCE [LARGE SCALE GENOMIC DNA]</scope>
    <source>
        <strain evidence="2 3">DSM 53668</strain>
    </source>
</reference>
<evidence type="ECO:0000313" key="3">
    <source>
        <dbReference type="Proteomes" id="UP000034883"/>
    </source>
</evidence>
<feature type="region of interest" description="Disordered" evidence="1">
    <location>
        <begin position="12"/>
        <end position="53"/>
    </location>
</feature>
<dbReference type="InterPro" id="IPR006626">
    <property type="entry name" value="PbH1"/>
</dbReference>
<organism evidence="2 3">
    <name type="scientific">Sandaracinus amylolyticus</name>
    <dbReference type="NCBI Taxonomy" id="927083"/>
    <lineage>
        <taxon>Bacteria</taxon>
        <taxon>Pseudomonadati</taxon>
        <taxon>Myxococcota</taxon>
        <taxon>Polyangia</taxon>
        <taxon>Polyangiales</taxon>
        <taxon>Sandaracinaceae</taxon>
        <taxon>Sandaracinus</taxon>
    </lineage>
</organism>
<dbReference type="SUPFAM" id="SSF51126">
    <property type="entry name" value="Pectin lyase-like"/>
    <property type="match status" value="1"/>
</dbReference>
<accession>A0A0F6W521</accession>
<dbReference type="STRING" id="927083.DB32_004620"/>
<proteinExistence type="predicted"/>
<name>A0A0F6W521_9BACT</name>
<feature type="compositionally biased region" description="Basic and acidic residues" evidence="1">
    <location>
        <begin position="25"/>
        <end position="36"/>
    </location>
</feature>
<evidence type="ECO:0000313" key="2">
    <source>
        <dbReference type="EMBL" id="AKF07471.1"/>
    </source>
</evidence>
<protein>
    <recommendedName>
        <fullName evidence="4">Right handed beta helix domain-containing protein</fullName>
    </recommendedName>
</protein>
<dbReference type="InterPro" id="IPR012334">
    <property type="entry name" value="Pectin_lyas_fold"/>
</dbReference>
<dbReference type="Gene3D" id="2.160.20.10">
    <property type="entry name" value="Single-stranded right-handed beta-helix, Pectin lyase-like"/>
    <property type="match status" value="1"/>
</dbReference>
<dbReference type="InterPro" id="IPR011050">
    <property type="entry name" value="Pectin_lyase_fold/virulence"/>
</dbReference>
<dbReference type="EMBL" id="CP011125">
    <property type="protein sequence ID" value="AKF07471.1"/>
    <property type="molecule type" value="Genomic_DNA"/>
</dbReference>
<evidence type="ECO:0000256" key="1">
    <source>
        <dbReference type="SAM" id="MobiDB-lite"/>
    </source>
</evidence>